<sequence length="198" mass="22493">MKIFFGFFLVTLSLSSMANEIEAPFGFVWGQSYQQISSKVLLTDCSTRKHLMMCETTQPIKKVSYGERYIVVIDHKHGLQKVILVSRNITSDKLGAEGKALYSQIKKSLTKKYYPPQVTDYSASDNDSDSAFYQCLKTNDCGSWLSHWNGKDGSQAMVELKGLSDGKGYLMMTYQSNKWEQIIKFVNVEKKKSDFDAL</sequence>
<dbReference type="AlphaFoldDB" id="A0A1Y6MAZ2"/>
<evidence type="ECO:0000313" key="2">
    <source>
        <dbReference type="EMBL" id="SMY33714.1"/>
    </source>
</evidence>
<feature type="signal peptide" evidence="1">
    <location>
        <begin position="1"/>
        <end position="18"/>
    </location>
</feature>
<keyword evidence="1" id="KW-0732">Signal</keyword>
<organism evidence="2 3">
    <name type="scientific">Photobacterium malacitanum</name>
    <dbReference type="NCBI Taxonomy" id="2204294"/>
    <lineage>
        <taxon>Bacteria</taxon>
        <taxon>Pseudomonadati</taxon>
        <taxon>Pseudomonadota</taxon>
        <taxon>Gammaproteobacteria</taxon>
        <taxon>Vibrionales</taxon>
        <taxon>Vibrionaceae</taxon>
        <taxon>Photobacterium</taxon>
    </lineage>
</organism>
<proteinExistence type="predicted"/>
<gene>
    <name evidence="2" type="ORF">PMAL9190_01173</name>
</gene>
<dbReference type="RefSeq" id="WP_065176585.1">
    <property type="nucleotide sequence ID" value="NZ_FYAK01000002.1"/>
</dbReference>
<dbReference type="Proteomes" id="UP000195963">
    <property type="component" value="Unassembled WGS sequence"/>
</dbReference>
<dbReference type="EMBL" id="FYAK01000002">
    <property type="protein sequence ID" value="SMY33714.1"/>
    <property type="molecule type" value="Genomic_DNA"/>
</dbReference>
<accession>A0A1Y6MAZ2</accession>
<feature type="chain" id="PRO_5011001774" evidence="1">
    <location>
        <begin position="19"/>
        <end position="198"/>
    </location>
</feature>
<keyword evidence="3" id="KW-1185">Reference proteome</keyword>
<protein>
    <submittedName>
        <fullName evidence="2">Uncharacterized protein</fullName>
    </submittedName>
</protein>
<name>A0A1Y6MAZ2_9GAMM</name>
<reference evidence="3" key="1">
    <citation type="submission" date="2017-06" db="EMBL/GenBank/DDBJ databases">
        <authorList>
            <person name="Rodrigo-Torres L."/>
            <person name="Arahal R.D."/>
            <person name="Lucena T."/>
        </authorList>
    </citation>
    <scope>NUCLEOTIDE SEQUENCE [LARGE SCALE GENOMIC DNA]</scope>
    <source>
        <strain evidence="3">CECT 9190</strain>
    </source>
</reference>
<evidence type="ECO:0000313" key="3">
    <source>
        <dbReference type="Proteomes" id="UP000195963"/>
    </source>
</evidence>
<evidence type="ECO:0000256" key="1">
    <source>
        <dbReference type="SAM" id="SignalP"/>
    </source>
</evidence>